<reference evidence="2 3" key="1">
    <citation type="submission" date="2023-05" db="EMBL/GenBank/DDBJ databases">
        <title>B98-5 Cell Line De Novo Hybrid Assembly: An Optical Mapping Approach.</title>
        <authorList>
            <person name="Kananen K."/>
            <person name="Auerbach J.A."/>
            <person name="Kautto E."/>
            <person name="Blachly J.S."/>
        </authorList>
    </citation>
    <scope>NUCLEOTIDE SEQUENCE [LARGE SCALE GENOMIC DNA]</scope>
    <source>
        <strain evidence="2">B95-8</strain>
        <tissue evidence="2">Cell line</tissue>
    </source>
</reference>
<dbReference type="Proteomes" id="UP001266305">
    <property type="component" value="Unassembled WGS sequence"/>
</dbReference>
<name>A0ABQ9W092_SAGOE</name>
<organism evidence="2 3">
    <name type="scientific">Saguinus oedipus</name>
    <name type="common">Cotton-top tamarin</name>
    <name type="synonym">Oedipomidas oedipus</name>
    <dbReference type="NCBI Taxonomy" id="9490"/>
    <lineage>
        <taxon>Eukaryota</taxon>
        <taxon>Metazoa</taxon>
        <taxon>Chordata</taxon>
        <taxon>Craniata</taxon>
        <taxon>Vertebrata</taxon>
        <taxon>Euteleostomi</taxon>
        <taxon>Mammalia</taxon>
        <taxon>Eutheria</taxon>
        <taxon>Euarchontoglires</taxon>
        <taxon>Primates</taxon>
        <taxon>Haplorrhini</taxon>
        <taxon>Platyrrhini</taxon>
        <taxon>Cebidae</taxon>
        <taxon>Callitrichinae</taxon>
        <taxon>Saguinus</taxon>
    </lineage>
</organism>
<dbReference type="EMBL" id="JASSZA010000004">
    <property type="protein sequence ID" value="KAK2114801.1"/>
    <property type="molecule type" value="Genomic_DNA"/>
</dbReference>
<evidence type="ECO:0000256" key="1">
    <source>
        <dbReference type="SAM" id="MobiDB-lite"/>
    </source>
</evidence>
<evidence type="ECO:0000313" key="3">
    <source>
        <dbReference type="Proteomes" id="UP001266305"/>
    </source>
</evidence>
<protein>
    <submittedName>
        <fullName evidence="2">Uncharacterized protein</fullName>
    </submittedName>
</protein>
<feature type="region of interest" description="Disordered" evidence="1">
    <location>
        <begin position="30"/>
        <end position="95"/>
    </location>
</feature>
<gene>
    <name evidence="2" type="ORF">P7K49_009067</name>
</gene>
<accession>A0ABQ9W092</accession>
<proteinExistence type="predicted"/>
<evidence type="ECO:0000313" key="2">
    <source>
        <dbReference type="EMBL" id="KAK2114801.1"/>
    </source>
</evidence>
<comment type="caution">
    <text evidence="2">The sequence shown here is derived from an EMBL/GenBank/DDBJ whole genome shotgun (WGS) entry which is preliminary data.</text>
</comment>
<keyword evidence="3" id="KW-1185">Reference proteome</keyword>
<sequence length="271" mass="29842">MRSSLFSTGRGEAAAHVVLPYVASKGSQEVETAAASAQSQQQTEAGRVSEQLHTPGFSLPTSHDERLMRHFETTGEGEETGGTKPLRVRRPREQHRRRNRCCLRKVTFPRLPAHSLDRHRSYLDICQDLDSNSAVLPEMLKGAPIGILAWDSGEPQQEVAEEQNFLGAQGAENTDVIGEEGRIRNQIMQEGLSPWLPLLFPDCAPHPTPHPPIPQLIYGQGEELHHFGKYFVPEGALALMKPRGSGAAATLGIWGYVTDQSWDPRPSAMGL</sequence>
<feature type="compositionally biased region" description="Low complexity" evidence="1">
    <location>
        <begin position="30"/>
        <end position="45"/>
    </location>
</feature>
<feature type="compositionally biased region" description="Basic and acidic residues" evidence="1">
    <location>
        <begin position="62"/>
        <end position="73"/>
    </location>
</feature>
<feature type="compositionally biased region" description="Basic residues" evidence="1">
    <location>
        <begin position="86"/>
        <end position="95"/>
    </location>
</feature>